<organism evidence="1 2">
    <name type="scientific">Corchorus capsularis</name>
    <name type="common">Jute</name>
    <dbReference type="NCBI Taxonomy" id="210143"/>
    <lineage>
        <taxon>Eukaryota</taxon>
        <taxon>Viridiplantae</taxon>
        <taxon>Streptophyta</taxon>
        <taxon>Embryophyta</taxon>
        <taxon>Tracheophyta</taxon>
        <taxon>Spermatophyta</taxon>
        <taxon>Magnoliopsida</taxon>
        <taxon>eudicotyledons</taxon>
        <taxon>Gunneridae</taxon>
        <taxon>Pentapetalae</taxon>
        <taxon>rosids</taxon>
        <taxon>malvids</taxon>
        <taxon>Malvales</taxon>
        <taxon>Malvaceae</taxon>
        <taxon>Grewioideae</taxon>
        <taxon>Apeibeae</taxon>
        <taxon>Corchorus</taxon>
    </lineage>
</organism>
<evidence type="ECO:0000313" key="1">
    <source>
        <dbReference type="EMBL" id="OMO62175.1"/>
    </source>
</evidence>
<keyword evidence="2" id="KW-1185">Reference proteome</keyword>
<sequence length="20" mass="2069">MAYQTVLANNMARQIGGSSG</sequence>
<evidence type="ECO:0000313" key="2">
    <source>
        <dbReference type="Proteomes" id="UP000188268"/>
    </source>
</evidence>
<comment type="caution">
    <text evidence="1">The sequence shown here is derived from an EMBL/GenBank/DDBJ whole genome shotgun (WGS) entry which is preliminary data.</text>
</comment>
<dbReference type="EMBL" id="AWWV01013309">
    <property type="protein sequence ID" value="OMO62175.1"/>
    <property type="molecule type" value="Genomic_DNA"/>
</dbReference>
<dbReference type="Proteomes" id="UP000188268">
    <property type="component" value="Unassembled WGS sequence"/>
</dbReference>
<gene>
    <name evidence="1" type="ORF">CCACVL1_22984</name>
</gene>
<reference evidence="1 2" key="1">
    <citation type="submission" date="2013-09" db="EMBL/GenBank/DDBJ databases">
        <title>Corchorus capsularis genome sequencing.</title>
        <authorList>
            <person name="Alam M."/>
            <person name="Haque M.S."/>
            <person name="Islam M.S."/>
            <person name="Emdad E.M."/>
            <person name="Islam M.M."/>
            <person name="Ahmed B."/>
            <person name="Halim A."/>
            <person name="Hossen Q.M.M."/>
            <person name="Hossain M.Z."/>
            <person name="Ahmed R."/>
            <person name="Khan M.M."/>
            <person name="Islam R."/>
            <person name="Rashid M.M."/>
            <person name="Khan S.A."/>
            <person name="Rahman M.S."/>
            <person name="Alam M."/>
        </authorList>
    </citation>
    <scope>NUCLEOTIDE SEQUENCE [LARGE SCALE GENOMIC DNA]</scope>
    <source>
        <strain evidence="2">cv. CVL-1</strain>
        <tissue evidence="1">Whole seedling</tissue>
    </source>
</reference>
<proteinExistence type="predicted"/>
<name>A0A1R3GVN2_COCAP</name>
<protein>
    <submittedName>
        <fullName evidence="1">Uncharacterized protein</fullName>
    </submittedName>
</protein>
<dbReference type="AlphaFoldDB" id="A0A1R3GVN2"/>
<accession>A0A1R3GVN2</accession>